<comment type="caution">
    <text evidence="2">The sequence shown here is derived from an EMBL/GenBank/DDBJ whole genome shotgun (WGS) entry which is preliminary data.</text>
</comment>
<feature type="region of interest" description="Disordered" evidence="1">
    <location>
        <begin position="107"/>
        <end position="134"/>
    </location>
</feature>
<name>A0ABR3QHY3_9PLEO</name>
<organism evidence="2 3">
    <name type="scientific">Paraconiothyrium brasiliense</name>
    <dbReference type="NCBI Taxonomy" id="300254"/>
    <lineage>
        <taxon>Eukaryota</taxon>
        <taxon>Fungi</taxon>
        <taxon>Dikarya</taxon>
        <taxon>Ascomycota</taxon>
        <taxon>Pezizomycotina</taxon>
        <taxon>Dothideomycetes</taxon>
        <taxon>Pleosporomycetidae</taxon>
        <taxon>Pleosporales</taxon>
        <taxon>Massarineae</taxon>
        <taxon>Didymosphaeriaceae</taxon>
        <taxon>Paraconiothyrium</taxon>
    </lineage>
</organism>
<reference evidence="2 3" key="1">
    <citation type="submission" date="2024-02" db="EMBL/GenBank/DDBJ databases">
        <title>De novo assembly and annotation of 12 fungi associated with fruit tree decline syndrome in Ontario, Canada.</title>
        <authorList>
            <person name="Sulman M."/>
            <person name="Ellouze W."/>
            <person name="Ilyukhin E."/>
        </authorList>
    </citation>
    <scope>NUCLEOTIDE SEQUENCE [LARGE SCALE GENOMIC DNA]</scope>
    <source>
        <strain evidence="2 3">M42-189</strain>
    </source>
</reference>
<dbReference type="EMBL" id="JAKJXO020000025">
    <property type="protein sequence ID" value="KAL1591509.1"/>
    <property type="molecule type" value="Genomic_DNA"/>
</dbReference>
<evidence type="ECO:0008006" key="4">
    <source>
        <dbReference type="Google" id="ProtNLM"/>
    </source>
</evidence>
<keyword evidence="3" id="KW-1185">Reference proteome</keyword>
<evidence type="ECO:0000313" key="3">
    <source>
        <dbReference type="Proteomes" id="UP001521785"/>
    </source>
</evidence>
<gene>
    <name evidence="2" type="ORF">SLS60_011901</name>
</gene>
<evidence type="ECO:0000313" key="2">
    <source>
        <dbReference type="EMBL" id="KAL1591509.1"/>
    </source>
</evidence>
<evidence type="ECO:0000256" key="1">
    <source>
        <dbReference type="SAM" id="MobiDB-lite"/>
    </source>
</evidence>
<feature type="compositionally biased region" description="Acidic residues" evidence="1">
    <location>
        <begin position="113"/>
        <end position="132"/>
    </location>
</feature>
<accession>A0ABR3QHY3</accession>
<dbReference type="Proteomes" id="UP001521785">
    <property type="component" value="Unassembled WGS sequence"/>
</dbReference>
<sequence length="145" mass="16379">MAYHDQSAADENGMRPSLRGQLLVLNFEYNDIKHLGEDVEKVISAFEERGVKHHRVGIPMKDSSNTLEERLREFLPFEHSDELLVVYYNGHGGLWKGDGLVLGSGTIVYSSSDESDPGEPDPGEPDPDEFDSDQSTWLQKFVKRQ</sequence>
<proteinExistence type="predicted"/>
<protein>
    <recommendedName>
        <fullName evidence="4">Caspase family p20 domain-containing protein</fullName>
    </recommendedName>
</protein>